<keyword evidence="3" id="KW-1185">Reference proteome</keyword>
<protein>
    <submittedName>
        <fullName evidence="2">Uncharacterized protein</fullName>
    </submittedName>
</protein>
<reference evidence="2 3" key="2">
    <citation type="journal article" date="2023" name="Mol. Biol. Evol.">
        <title>Genomics of Secondarily Temperate Adaptation in the Only Non-Antarctic Icefish.</title>
        <authorList>
            <person name="Rivera-Colon A.G."/>
            <person name="Rayamajhi N."/>
            <person name="Minhas B.F."/>
            <person name="Madrigal G."/>
            <person name="Bilyk K.T."/>
            <person name="Yoon V."/>
            <person name="Hune M."/>
            <person name="Gregory S."/>
            <person name="Cheng C.H.C."/>
            <person name="Catchen J.M."/>
        </authorList>
    </citation>
    <scope>NUCLEOTIDE SEQUENCE [LARGE SCALE GENOMIC DNA]</scope>
    <source>
        <strain evidence="2">JMC-PN-2008</strain>
    </source>
</reference>
<gene>
    <name evidence="2" type="ORF">PBY51_004529</name>
</gene>
<dbReference type="Proteomes" id="UP001346869">
    <property type="component" value="Unassembled WGS sequence"/>
</dbReference>
<feature type="region of interest" description="Disordered" evidence="1">
    <location>
        <begin position="65"/>
        <end position="120"/>
    </location>
</feature>
<comment type="caution">
    <text evidence="2">The sequence shown here is derived from an EMBL/GenBank/DDBJ whole genome shotgun (WGS) entry which is preliminary data.</text>
</comment>
<reference evidence="2 3" key="1">
    <citation type="journal article" date="2023" name="Genes (Basel)">
        <title>Chromosome-Level Genome Assembly and Circadian Gene Repertoire of the Patagonia Blennie Eleginops maclovinus-The Closest Ancestral Proxy of Antarctic Cryonotothenioids.</title>
        <authorList>
            <person name="Cheng C.C."/>
            <person name="Rivera-Colon A.G."/>
            <person name="Minhas B.F."/>
            <person name="Wilson L."/>
            <person name="Rayamajhi N."/>
            <person name="Vargas-Chacoff L."/>
            <person name="Catchen J.M."/>
        </authorList>
    </citation>
    <scope>NUCLEOTIDE SEQUENCE [LARGE SCALE GENOMIC DNA]</scope>
    <source>
        <strain evidence="2">JMC-PN-2008</strain>
    </source>
</reference>
<accession>A0AAN8AWE0</accession>
<name>A0AAN8AWE0_ELEMC</name>
<sequence>MGEIQATLPGSQKPLERAAGSLTFKGSVCYLSLGLQGPGLLSGGPSAGLSFPSLFYSLAMLYDSASSEPHKSSLRKETAGERQRKGSETEGGGGSKKEVIGPSRGPALSSCEILPFPRQA</sequence>
<proteinExistence type="predicted"/>
<dbReference type="AlphaFoldDB" id="A0AAN8AWE0"/>
<organism evidence="2 3">
    <name type="scientific">Eleginops maclovinus</name>
    <name type="common">Patagonian blennie</name>
    <name type="synonym">Eleginus maclovinus</name>
    <dbReference type="NCBI Taxonomy" id="56733"/>
    <lineage>
        <taxon>Eukaryota</taxon>
        <taxon>Metazoa</taxon>
        <taxon>Chordata</taxon>
        <taxon>Craniata</taxon>
        <taxon>Vertebrata</taxon>
        <taxon>Euteleostomi</taxon>
        <taxon>Actinopterygii</taxon>
        <taxon>Neopterygii</taxon>
        <taxon>Teleostei</taxon>
        <taxon>Neoteleostei</taxon>
        <taxon>Acanthomorphata</taxon>
        <taxon>Eupercaria</taxon>
        <taxon>Perciformes</taxon>
        <taxon>Notothenioidei</taxon>
        <taxon>Eleginopidae</taxon>
        <taxon>Eleginops</taxon>
    </lineage>
</organism>
<dbReference type="EMBL" id="JAUZQC010000005">
    <property type="protein sequence ID" value="KAK5871664.1"/>
    <property type="molecule type" value="Genomic_DNA"/>
</dbReference>
<evidence type="ECO:0000256" key="1">
    <source>
        <dbReference type="SAM" id="MobiDB-lite"/>
    </source>
</evidence>
<evidence type="ECO:0000313" key="3">
    <source>
        <dbReference type="Proteomes" id="UP001346869"/>
    </source>
</evidence>
<evidence type="ECO:0000313" key="2">
    <source>
        <dbReference type="EMBL" id="KAK5871664.1"/>
    </source>
</evidence>
<feature type="compositionally biased region" description="Basic and acidic residues" evidence="1">
    <location>
        <begin position="68"/>
        <end position="88"/>
    </location>
</feature>